<dbReference type="AlphaFoldDB" id="A0A2M7EAG3"/>
<dbReference type="EMBL" id="PETL01000046">
    <property type="protein sequence ID" value="PIV64681.1"/>
    <property type="molecule type" value="Genomic_DNA"/>
</dbReference>
<dbReference type="InterPro" id="IPR013325">
    <property type="entry name" value="RNA_pol_sigma_r2"/>
</dbReference>
<dbReference type="PRINTS" id="PR00046">
    <property type="entry name" value="SIGMA70FCT"/>
</dbReference>
<dbReference type="GO" id="GO:0016987">
    <property type="term" value="F:sigma factor activity"/>
    <property type="evidence" value="ECO:0007669"/>
    <property type="project" value="UniProtKB-KW"/>
</dbReference>
<name>A0A2M7EAG3_9BACT</name>
<dbReference type="InterPro" id="IPR007630">
    <property type="entry name" value="RNA_pol_sigma70_r4"/>
</dbReference>
<dbReference type="InterPro" id="IPR000943">
    <property type="entry name" value="RNA_pol_sigma70"/>
</dbReference>
<dbReference type="InterPro" id="IPR014284">
    <property type="entry name" value="RNA_pol_sigma-70_dom"/>
</dbReference>
<dbReference type="GO" id="GO:0003677">
    <property type="term" value="F:DNA binding"/>
    <property type="evidence" value="ECO:0007669"/>
    <property type="project" value="UniProtKB-KW"/>
</dbReference>
<evidence type="ECO:0000313" key="7">
    <source>
        <dbReference type="EMBL" id="PIV64681.1"/>
    </source>
</evidence>
<keyword evidence="4" id="KW-0804">Transcription</keyword>
<organism evidence="7 8">
    <name type="scientific">bacterium (Candidatus Ratteibacteria) CG01_land_8_20_14_3_00_40_19</name>
    <dbReference type="NCBI Taxonomy" id="2014290"/>
    <lineage>
        <taxon>Bacteria</taxon>
        <taxon>Candidatus Ratteibacteria</taxon>
    </lineage>
</organism>
<dbReference type="GO" id="GO:0006352">
    <property type="term" value="P:DNA-templated transcription initiation"/>
    <property type="evidence" value="ECO:0007669"/>
    <property type="project" value="InterPro"/>
</dbReference>
<dbReference type="PANTHER" id="PTHR30603">
    <property type="entry name" value="RNA POLYMERASE SIGMA FACTOR RPO"/>
    <property type="match status" value="1"/>
</dbReference>
<keyword evidence="3" id="KW-0238">DNA-binding</keyword>
<keyword evidence="1" id="KW-0805">Transcription regulation</keyword>
<reference evidence="8" key="1">
    <citation type="submission" date="2017-09" db="EMBL/GenBank/DDBJ databases">
        <title>Depth-based differentiation of microbial function through sediment-hosted aquifers and enrichment of novel symbionts in the deep terrestrial subsurface.</title>
        <authorList>
            <person name="Probst A.J."/>
            <person name="Ladd B."/>
            <person name="Jarett J.K."/>
            <person name="Geller-Mcgrath D.E."/>
            <person name="Sieber C.M.K."/>
            <person name="Emerson J.B."/>
            <person name="Anantharaman K."/>
            <person name="Thomas B.C."/>
            <person name="Malmstrom R."/>
            <person name="Stieglmeier M."/>
            <person name="Klingl A."/>
            <person name="Woyke T."/>
            <person name="Ryan C.M."/>
            <person name="Banfield J.F."/>
        </authorList>
    </citation>
    <scope>NUCLEOTIDE SEQUENCE [LARGE SCALE GENOMIC DNA]</scope>
</reference>
<evidence type="ECO:0000259" key="6">
    <source>
        <dbReference type="Pfam" id="PF04545"/>
    </source>
</evidence>
<sequence length="241" mass="28078">MKKKERDELAEKHIGLVISCATQYRHSSKLSFADLFGEGCVGLLYAIDRFKDRKSKKRKVKFSTYAYWWIRRFILRAIEKGGEVVTVPDNIREQAYKWKKKAQLFVSEFGKIPDDLAIAKDIKIDVQKIKNVKKSIAIAEIPFDGENNKLSDLIRDQSGTSFELFKDREFLKRLFQPLKGKEKKILKLYFGLDGQPSLTLAQIGKKFHLTRQRIHQIVKIAVKKLRKELNGRDQESYSEHS</sequence>
<dbReference type="Gene3D" id="1.10.601.10">
    <property type="entry name" value="RNA Polymerase Primary Sigma Factor"/>
    <property type="match status" value="1"/>
</dbReference>
<keyword evidence="2" id="KW-0731">Sigma factor</keyword>
<dbReference type="PANTHER" id="PTHR30603:SF60">
    <property type="entry name" value="RNA POLYMERASE SIGMA FACTOR RPOD"/>
    <property type="match status" value="1"/>
</dbReference>
<dbReference type="InterPro" id="IPR013324">
    <property type="entry name" value="RNA_pol_sigma_r3/r4-like"/>
</dbReference>
<evidence type="ECO:0000256" key="4">
    <source>
        <dbReference type="ARBA" id="ARBA00023163"/>
    </source>
</evidence>
<dbReference type="NCBIfam" id="TIGR02937">
    <property type="entry name" value="sigma70-ECF"/>
    <property type="match status" value="1"/>
</dbReference>
<dbReference type="Pfam" id="PF04542">
    <property type="entry name" value="Sigma70_r2"/>
    <property type="match status" value="1"/>
</dbReference>
<protein>
    <recommendedName>
        <fullName evidence="9">RNA polymerase sigma-70 domain-containing protein</fullName>
    </recommendedName>
</protein>
<evidence type="ECO:0000313" key="8">
    <source>
        <dbReference type="Proteomes" id="UP000228886"/>
    </source>
</evidence>
<proteinExistence type="predicted"/>
<gene>
    <name evidence="7" type="ORF">COS11_00905</name>
</gene>
<feature type="domain" description="RNA polymerase sigma-70 region 2" evidence="5">
    <location>
        <begin position="9"/>
        <end position="80"/>
    </location>
</feature>
<dbReference type="InterPro" id="IPR050239">
    <property type="entry name" value="Sigma-70_RNA_pol_init_factors"/>
</dbReference>
<dbReference type="Proteomes" id="UP000228886">
    <property type="component" value="Unassembled WGS sequence"/>
</dbReference>
<evidence type="ECO:0000256" key="3">
    <source>
        <dbReference type="ARBA" id="ARBA00023125"/>
    </source>
</evidence>
<comment type="caution">
    <text evidence="7">The sequence shown here is derived from an EMBL/GenBank/DDBJ whole genome shotgun (WGS) entry which is preliminary data.</text>
</comment>
<evidence type="ECO:0000259" key="5">
    <source>
        <dbReference type="Pfam" id="PF04542"/>
    </source>
</evidence>
<dbReference type="SUPFAM" id="SSF88946">
    <property type="entry name" value="Sigma2 domain of RNA polymerase sigma factors"/>
    <property type="match status" value="1"/>
</dbReference>
<dbReference type="Gene3D" id="1.20.140.160">
    <property type="match status" value="1"/>
</dbReference>
<dbReference type="InterPro" id="IPR007627">
    <property type="entry name" value="RNA_pol_sigma70_r2"/>
</dbReference>
<evidence type="ECO:0008006" key="9">
    <source>
        <dbReference type="Google" id="ProtNLM"/>
    </source>
</evidence>
<dbReference type="SUPFAM" id="SSF88659">
    <property type="entry name" value="Sigma3 and sigma4 domains of RNA polymerase sigma factors"/>
    <property type="match status" value="1"/>
</dbReference>
<evidence type="ECO:0000256" key="2">
    <source>
        <dbReference type="ARBA" id="ARBA00023082"/>
    </source>
</evidence>
<feature type="domain" description="RNA polymerase sigma-70 region 4" evidence="6">
    <location>
        <begin position="178"/>
        <end position="227"/>
    </location>
</feature>
<evidence type="ECO:0000256" key="1">
    <source>
        <dbReference type="ARBA" id="ARBA00023015"/>
    </source>
</evidence>
<dbReference type="Pfam" id="PF04545">
    <property type="entry name" value="Sigma70_r4"/>
    <property type="match status" value="1"/>
</dbReference>
<accession>A0A2M7EAG3</accession>